<keyword evidence="2" id="KW-1185">Reference proteome</keyword>
<organism evidence="1 2">
    <name type="scientific">Ornithinibacillus caprae</name>
    <dbReference type="NCBI Taxonomy" id="2678566"/>
    <lineage>
        <taxon>Bacteria</taxon>
        <taxon>Bacillati</taxon>
        <taxon>Bacillota</taxon>
        <taxon>Bacilli</taxon>
        <taxon>Bacillales</taxon>
        <taxon>Bacillaceae</taxon>
        <taxon>Ornithinibacillus</taxon>
    </lineage>
</organism>
<comment type="caution">
    <text evidence="1">The sequence shown here is derived from an EMBL/GenBank/DDBJ whole genome shotgun (WGS) entry which is preliminary data.</text>
</comment>
<evidence type="ECO:0000313" key="1">
    <source>
        <dbReference type="EMBL" id="MUK88210.1"/>
    </source>
</evidence>
<sequence>MAIAAAFTYGYAHRTLLVNGDAMQTLKNIQESGAWFELEILGWLVVMIEDLLVS</sequence>
<dbReference type="EMBL" id="WOCA01000004">
    <property type="protein sequence ID" value="MUK88210.1"/>
    <property type="molecule type" value="Genomic_DNA"/>
</dbReference>
<reference evidence="1 2" key="1">
    <citation type="submission" date="2019-11" db="EMBL/GenBank/DDBJ databases">
        <authorList>
            <person name="Li X."/>
        </authorList>
    </citation>
    <scope>NUCLEOTIDE SEQUENCE [LARGE SCALE GENOMIC DNA]</scope>
    <source>
        <strain evidence="1 2">L9</strain>
    </source>
</reference>
<name>A0A6N8FF74_9BACI</name>
<dbReference type="Proteomes" id="UP000469125">
    <property type="component" value="Unassembled WGS sequence"/>
</dbReference>
<proteinExistence type="predicted"/>
<dbReference type="AlphaFoldDB" id="A0A6N8FF74"/>
<evidence type="ECO:0000313" key="2">
    <source>
        <dbReference type="Proteomes" id="UP000469125"/>
    </source>
</evidence>
<accession>A0A6N8FF74</accession>
<gene>
    <name evidence="1" type="ORF">GMD78_07360</name>
</gene>
<protein>
    <submittedName>
        <fullName evidence="1">Uncharacterized protein</fullName>
    </submittedName>
</protein>